<dbReference type="InterPro" id="IPR041588">
    <property type="entry name" value="Integrase_H2C2"/>
</dbReference>
<dbReference type="KEGG" id="sliu:111354747"/>
<evidence type="ECO:0000313" key="4">
    <source>
        <dbReference type="Proteomes" id="UP000301870"/>
    </source>
</evidence>
<dbReference type="PANTHER" id="PTHR47331">
    <property type="entry name" value="PHD-TYPE DOMAIN-CONTAINING PROTEIN"/>
    <property type="match status" value="1"/>
</dbReference>
<keyword evidence="2" id="KW-0472">Membrane</keyword>
<dbReference type="InterPro" id="IPR040676">
    <property type="entry name" value="DUF5641"/>
</dbReference>
<dbReference type="Pfam" id="PF17921">
    <property type="entry name" value="Integrase_H2C2"/>
    <property type="match status" value="1"/>
</dbReference>
<dbReference type="InterPro" id="IPR001584">
    <property type="entry name" value="Integrase_cat-core"/>
</dbReference>
<proteinExistence type="predicted"/>
<dbReference type="Pfam" id="PF03564">
    <property type="entry name" value="DUF1759"/>
    <property type="match status" value="1"/>
</dbReference>
<keyword evidence="2" id="KW-1133">Transmembrane helix</keyword>
<dbReference type="GO" id="GO:0015074">
    <property type="term" value="P:DNA integration"/>
    <property type="evidence" value="ECO:0007669"/>
    <property type="project" value="InterPro"/>
</dbReference>
<dbReference type="InterPro" id="IPR008042">
    <property type="entry name" value="Retrotrans_Pao"/>
</dbReference>
<evidence type="ECO:0000256" key="1">
    <source>
        <dbReference type="SAM" id="MobiDB-lite"/>
    </source>
</evidence>
<reference evidence="5" key="1">
    <citation type="submission" date="2025-08" db="UniProtKB">
        <authorList>
            <consortium name="RefSeq"/>
        </authorList>
    </citation>
    <scope>IDENTIFICATION</scope>
    <source>
        <strain evidence="5">Ishihara</strain>
        <tissue evidence="5">Whole body</tissue>
    </source>
</reference>
<dbReference type="InterPro" id="IPR022048">
    <property type="entry name" value="Envelope_fusion-like"/>
</dbReference>
<dbReference type="Pfam" id="PF05380">
    <property type="entry name" value="Peptidase_A17"/>
    <property type="match status" value="1"/>
</dbReference>
<dbReference type="Pfam" id="PF18701">
    <property type="entry name" value="DUF5641"/>
    <property type="match status" value="1"/>
</dbReference>
<dbReference type="InterPro" id="IPR012337">
    <property type="entry name" value="RNaseH-like_sf"/>
</dbReference>
<feature type="transmembrane region" description="Helical" evidence="2">
    <location>
        <begin position="2389"/>
        <end position="2408"/>
    </location>
</feature>
<evidence type="ECO:0000256" key="2">
    <source>
        <dbReference type="SAM" id="Phobius"/>
    </source>
</evidence>
<dbReference type="InterPro" id="IPR043502">
    <property type="entry name" value="DNA/RNA_pol_sf"/>
</dbReference>
<sequence length="2479" mass="284183">MENLELQSTCFENIKSLCVNYRKDSASRKTLDYLNKRLASLENQWKDFDSRHTQLVRTLEDKTINYFTDNIYEKTEEMYLKTKADIIEKLSNWTELQQKVQFNLTGTAVDSDVQASSDDKIQLLINKQACHFNAINSVIAKINSGTIAEKWELDDHLTTLKAKWDPIDKLHWEIDFELKGSNQDYYKIYKDVEQKYDETKKRLNSKIWSTDHYSKSAPKMAIPEFSGSYSQWISFKDLFIEAIHKNPVINNAQKMQHLKTKLRGEAERLVQHLSISADNYNSCWEILNQRYDNRRLQFTSFMNTMLDLPVIQNPDAINLKRMHDVITECLNGISNIGVETASWDPMIVHVMSQKLDSHTLSEYMKEIRDHREIQNLPDFLYFLETRFMAYETMKSTKKGPTTSSEKSLNWKLNKQNRIKKPNYLYNKPGNFYATKQKCPHCNGSHVLMQCDKFLGMDISTRNNTVSKLQLCKNCLYSHGNEECKSTKNCRECNLKHHTLLHTPDKKNTVASNRKINYERASSSSTQQHTSNHVNTDDLEVLLTTVQLKVQSIDGTYVKLRALLDQGSQVNLITENAAQLLRLPRSNINACITGIGTVSGDCRGQLNLTCKSIHSDYCFTTQALIMKKLTHNLPTTSFEKVEWPHLENLKLADPDYNISSQIDLLLGADVYSEIILDGVMKGKNQTPVAQQTLIGWILCGKMKTFNCNVALINMNELTKFWDNENIQLSEDISKDDQCEKFYTETVTRAQDGTYTVKMPLCDDFEKKLGNSRSTAVSQFLQLEKRLKKNPKLSAMYEQFIEEYIALGHMKLSPHATPNSCYLPHHGVLRENSTTTKLRVVFNASQRTTSGYSLNSLMEKGANLQQDIQALILKWRTYKYVFTADIEKMYRCIWLSEEQQELQKIIWRGTPDEALRDYQLCTVTYGTKCAPWLAMRTLKQIAMDDGHKYPEAAKILQTECYVDDVISGHNCVRKAQQLQLSLIQLLRGAGMNLRKWSSNHPALLENLHKDQISTRNTFDFKSEETSKTLGLCWDHKSDTFHFNWPVARGKHPTKRSLLSEISKFYDPLGWLSPITVKAKLLFQKLWITKLGWDEQVPSDIATEWLKLNTELTYIKSMKLNRWIGDTQQRVELLGFCDASEKAYACVIYSRVTNEQGSLVVTLLVAKTRVAPLTQKTTVPRLELCGALLLAELMQKTREALDGFSISVRAWTDSQVVLAWIQGDSSKWETYVANRVTKIKHIIPATQWNYVKSEYNPADCASRGLLPSKLLSLSLWWQGPDFLSRQNGFENNPRPFQTNMGCANHVERKQVGQKIQQNFISDLLNNCSSLTHITRITAWIQRFINNMRNKTKSETDYLTASELSAAEKSIVMYVQRSEFDLEYKQLNKNEDISKKSSIFKLNPYLDENGIICVGGRLKNSSLPPKMKNPSIIPHTGRYTKRLIDQAHSRTLHGGARLTSMYLRQRYWIVGGNRAIKMLLRKCVRCHRFSKSDSHQLMADLPRQRVTPCRPFTHTGVDFSGHVNVKHNKGRGIKTSKGYIAIFICMATKAVHIELVSDLSTETFIAAFQRLCARRGTPKHMYSDCGTNFIGAARLLREEYALFKQVMTPEVFSELANLEVEWHFNAPAWPSAGGLWEAAVKSMKHHLRRVLGDQKLTYEEFSTLLAKIEACLNSRPLCPLTEDPEEFYNCLTPGHFLTGSPILSLPLADYSNASNINLRRRWQLCEHMFHQYWKTWSNEYLTTLQTRSKWNKPNRNIKKGDLVLVKEDNLPPGKWAMGRIIETHPGSDGYVRVTTVKTQAGNIKRPVVKLSPLPLDTEIQAESETEKTNTTRHRAKGSKLISTLFITTLTLFTLISGVYGATDTTQHAPGALITELKPERPVYYDTVGKMQVIHDEWILIMYYNLTNYWESIHRTETFFENVKNVCYQTKLQHCQTIMEQLSHEMELLSYYNSVLMNPHKHLSNRKRRGLVDGVGYIANSLFGILDQHFAEKYQNDINSIQNNEKYLLDLIKNQTTIVELENQVLKKSETNIKRQFNIIDSFVNQTNLNLASIETEMEIISATTYINSASLTAYLLINSLQNFQEMLFNTLTNVYQGHIDVHLITPVHLIEQLGEISGNLPKTVSLPVENYKENIKEVYKLMNVKARVTETYFIFEVHIPLVSNEDYMIYQVIPLPFTRGNQLTYAQISSKYIAVNLKKSSYILLTEGDYRQCVQQTSLNFLCKNNLPSYDLHSNKAPCEAKLLSHQNTAPCDIAPTICKDAWIELHSSNSWLAICCDTCVLRTLCSNDITTYTLKSSGLVTLSQGCVLQSRDITIVAHRQYNSQTKMNYALTAPTLNTPINKIVNLTYRYAPNTLEPTTTDLEFSKIEGKIKTQKDNEANLPSLTTHDIHQYAISYSLLSAAIVALLLAVGRKRWSHCFKKNPTTVVQHEDIELQVIRQVNHQQRETGGTLSSSNSSSEEPRPVRFPRSVDSGTRNIAFNLD</sequence>
<keyword evidence="4" id="KW-1185">Reference proteome</keyword>
<dbReference type="GeneID" id="111354747"/>
<evidence type="ECO:0000313" key="5">
    <source>
        <dbReference type="RefSeq" id="XP_022824061.1"/>
    </source>
</evidence>
<feature type="domain" description="Integrase catalytic" evidence="3">
    <location>
        <begin position="1503"/>
        <end position="1697"/>
    </location>
</feature>
<protein>
    <submittedName>
        <fullName evidence="5">Uncharacterized protein LOC111354747</fullName>
    </submittedName>
</protein>
<dbReference type="PROSITE" id="PS50994">
    <property type="entry name" value="INTEGRASE"/>
    <property type="match status" value="1"/>
</dbReference>
<dbReference type="Gene3D" id="3.30.420.10">
    <property type="entry name" value="Ribonuclease H-like superfamily/Ribonuclease H"/>
    <property type="match status" value="1"/>
</dbReference>
<gene>
    <name evidence="5" type="primary">LOC111354747</name>
</gene>
<dbReference type="SUPFAM" id="SSF53098">
    <property type="entry name" value="Ribonuclease H-like"/>
    <property type="match status" value="1"/>
</dbReference>
<dbReference type="Proteomes" id="UP000301870">
    <property type="component" value="Chromosome 19"/>
</dbReference>
<dbReference type="InterPro" id="IPR036397">
    <property type="entry name" value="RNaseH_sf"/>
</dbReference>
<accession>A0A9J7E8C5</accession>
<dbReference type="Gene3D" id="1.10.340.70">
    <property type="match status" value="1"/>
</dbReference>
<evidence type="ECO:0000259" key="3">
    <source>
        <dbReference type="PROSITE" id="PS50994"/>
    </source>
</evidence>
<dbReference type="InterPro" id="IPR005312">
    <property type="entry name" value="DUF1759"/>
</dbReference>
<feature type="region of interest" description="Disordered" evidence="1">
    <location>
        <begin position="2440"/>
        <end position="2470"/>
    </location>
</feature>
<organism evidence="4 5">
    <name type="scientific">Spodoptera litura</name>
    <name type="common">Asian cotton leafworm</name>
    <dbReference type="NCBI Taxonomy" id="69820"/>
    <lineage>
        <taxon>Eukaryota</taxon>
        <taxon>Metazoa</taxon>
        <taxon>Ecdysozoa</taxon>
        <taxon>Arthropoda</taxon>
        <taxon>Hexapoda</taxon>
        <taxon>Insecta</taxon>
        <taxon>Pterygota</taxon>
        <taxon>Neoptera</taxon>
        <taxon>Endopterygota</taxon>
        <taxon>Lepidoptera</taxon>
        <taxon>Glossata</taxon>
        <taxon>Ditrysia</taxon>
        <taxon>Noctuoidea</taxon>
        <taxon>Noctuidae</taxon>
        <taxon>Amphipyrinae</taxon>
        <taxon>Spodoptera</taxon>
    </lineage>
</organism>
<dbReference type="GO" id="GO:0003676">
    <property type="term" value="F:nucleic acid binding"/>
    <property type="evidence" value="ECO:0007669"/>
    <property type="project" value="InterPro"/>
</dbReference>
<dbReference type="OrthoDB" id="8065733at2759"/>
<dbReference type="GO" id="GO:0042575">
    <property type="term" value="C:DNA polymerase complex"/>
    <property type="evidence" value="ECO:0007669"/>
    <property type="project" value="UniProtKB-ARBA"/>
</dbReference>
<keyword evidence="2" id="KW-0812">Transmembrane</keyword>
<dbReference type="SUPFAM" id="SSF56672">
    <property type="entry name" value="DNA/RNA polymerases"/>
    <property type="match status" value="1"/>
</dbReference>
<dbReference type="PANTHER" id="PTHR47331:SF1">
    <property type="entry name" value="GAG-LIKE PROTEIN"/>
    <property type="match status" value="1"/>
</dbReference>
<dbReference type="RefSeq" id="XP_022824061.1">
    <property type="nucleotide sequence ID" value="XM_022968293.1"/>
</dbReference>
<dbReference type="GO" id="GO:0071897">
    <property type="term" value="P:DNA biosynthetic process"/>
    <property type="evidence" value="ECO:0007669"/>
    <property type="project" value="UniProtKB-ARBA"/>
</dbReference>
<dbReference type="Pfam" id="PF12259">
    <property type="entry name" value="Baculo_F"/>
    <property type="match status" value="1"/>
</dbReference>
<name>A0A9J7E8C5_SPOLT</name>